<dbReference type="AlphaFoldDB" id="A0A1Q5PKZ2"/>
<comment type="caution">
    <text evidence="4">The sequence shown here is derived from an EMBL/GenBank/DDBJ whole genome shotgun (WGS) entry which is preliminary data.</text>
</comment>
<evidence type="ECO:0000256" key="3">
    <source>
        <dbReference type="HAMAP-Rule" id="MF_00528"/>
    </source>
</evidence>
<keyword evidence="2 3" id="KW-0378">Hydrolase</keyword>
<evidence type="ECO:0000313" key="5">
    <source>
        <dbReference type="Proteomes" id="UP000186785"/>
    </source>
</evidence>
<dbReference type="RefSeq" id="WP_073709532.1">
    <property type="nucleotide sequence ID" value="NZ_MQSU01000004.1"/>
</dbReference>
<sequence>MTHKKGTFSINLVLASASPARLNTLENAGIQPTVEISEVDEDALLAAATDLSPAETVTLLAQAKANEVAHRLQIADSSTPTAVIGADSMLFLDGVLQGKPHQPHKAEQRWQQQRGRSGTLYTGHALFFNQAALALGSSVPQADSALPTGFTPIEQIRTPKNALELTAAAFTGVEFGHISDSDLEAYIESKEPLKVAGAFTIDGLGGAFIDGLTGDPHSVVGISLPLLRMMTYAAGLQWHYFWAR</sequence>
<accession>A0A1Q5PKZ2</accession>
<dbReference type="OrthoDB" id="3527985at2"/>
<dbReference type="STRING" id="1921764.BSR28_07555"/>
<protein>
    <recommendedName>
        <fullName evidence="3">Nucleoside triphosphate pyrophosphatase</fullName>
        <ecNumber evidence="3">3.6.1.9</ecNumber>
    </recommendedName>
    <alternativeName>
        <fullName evidence="3">Nucleotide pyrophosphatase</fullName>
        <shortName evidence="3">Nucleotide PPase</shortName>
    </alternativeName>
</protein>
<dbReference type="GO" id="GO:0005737">
    <property type="term" value="C:cytoplasm"/>
    <property type="evidence" value="ECO:0007669"/>
    <property type="project" value="UniProtKB-SubCell"/>
</dbReference>
<reference evidence="4 5" key="1">
    <citation type="submission" date="2016-11" db="EMBL/GenBank/DDBJ databases">
        <title>Actinomyces gypaetusis sp. nov. isolated from the vulture Gypaetus barbatus in Qinghai Tibet Plateau China.</title>
        <authorList>
            <person name="Meng X."/>
        </authorList>
    </citation>
    <scope>NUCLEOTIDE SEQUENCE [LARGE SCALE GENOMIC DNA]</scope>
    <source>
        <strain evidence="4 5">VUL4_2</strain>
    </source>
</reference>
<evidence type="ECO:0000313" key="4">
    <source>
        <dbReference type="EMBL" id="OKL47300.1"/>
    </source>
</evidence>
<keyword evidence="5" id="KW-1185">Reference proteome</keyword>
<dbReference type="GO" id="GO:0047429">
    <property type="term" value="F:nucleoside triphosphate diphosphatase activity"/>
    <property type="evidence" value="ECO:0007669"/>
    <property type="project" value="UniProtKB-EC"/>
</dbReference>
<organism evidence="4 5">
    <name type="scientific">Boudabousia liubingyangii</name>
    <dbReference type="NCBI Taxonomy" id="1921764"/>
    <lineage>
        <taxon>Bacteria</taxon>
        <taxon>Bacillati</taxon>
        <taxon>Actinomycetota</taxon>
        <taxon>Actinomycetes</taxon>
        <taxon>Actinomycetales</taxon>
        <taxon>Actinomycetaceae</taxon>
        <taxon>Boudabousia</taxon>
    </lineage>
</organism>
<comment type="caution">
    <text evidence="3">Lacks conserved residue(s) required for the propagation of feature annotation.</text>
</comment>
<keyword evidence="3" id="KW-0546">Nucleotide metabolism</keyword>
<dbReference type="PANTHER" id="PTHR43213:SF5">
    <property type="entry name" value="BIFUNCTIONAL DTTP_UTP PYROPHOSPHATASE_METHYLTRANSFERASE PROTEIN-RELATED"/>
    <property type="match status" value="1"/>
</dbReference>
<dbReference type="Gene3D" id="3.90.950.10">
    <property type="match status" value="1"/>
</dbReference>
<name>A0A1Q5PKZ2_9ACTO</name>
<evidence type="ECO:0000256" key="1">
    <source>
        <dbReference type="ARBA" id="ARBA00001968"/>
    </source>
</evidence>
<dbReference type="PANTHER" id="PTHR43213">
    <property type="entry name" value="BIFUNCTIONAL DTTP/UTP PYROPHOSPHATASE/METHYLTRANSFERASE PROTEIN-RELATED"/>
    <property type="match status" value="1"/>
</dbReference>
<keyword evidence="3" id="KW-0963">Cytoplasm</keyword>
<dbReference type="SUPFAM" id="SSF52972">
    <property type="entry name" value="ITPase-like"/>
    <property type="match status" value="1"/>
</dbReference>
<evidence type="ECO:0000256" key="2">
    <source>
        <dbReference type="ARBA" id="ARBA00022801"/>
    </source>
</evidence>
<comment type="similarity">
    <text evidence="3">Belongs to the Maf family.</text>
</comment>
<comment type="catalytic activity">
    <reaction evidence="3">
        <text>a ribonucleoside 5'-triphosphate + H2O = a ribonucleoside 5'-phosphate + diphosphate + H(+)</text>
        <dbReference type="Rhea" id="RHEA:23996"/>
        <dbReference type="ChEBI" id="CHEBI:15377"/>
        <dbReference type="ChEBI" id="CHEBI:15378"/>
        <dbReference type="ChEBI" id="CHEBI:33019"/>
        <dbReference type="ChEBI" id="CHEBI:58043"/>
        <dbReference type="ChEBI" id="CHEBI:61557"/>
        <dbReference type="EC" id="3.6.1.9"/>
    </reaction>
</comment>
<comment type="function">
    <text evidence="3">Nucleoside triphosphate pyrophosphatase. May have a dual role in cell division arrest and in preventing the incorporation of modified nucleotides into cellular nucleic acids.</text>
</comment>
<proteinExistence type="inferred from homology"/>
<comment type="catalytic activity">
    <reaction evidence="3">
        <text>a 2'-deoxyribonucleoside 5'-triphosphate + H2O = a 2'-deoxyribonucleoside 5'-phosphate + diphosphate + H(+)</text>
        <dbReference type="Rhea" id="RHEA:44644"/>
        <dbReference type="ChEBI" id="CHEBI:15377"/>
        <dbReference type="ChEBI" id="CHEBI:15378"/>
        <dbReference type="ChEBI" id="CHEBI:33019"/>
        <dbReference type="ChEBI" id="CHEBI:61560"/>
        <dbReference type="ChEBI" id="CHEBI:65317"/>
        <dbReference type="EC" id="3.6.1.9"/>
    </reaction>
</comment>
<comment type="subcellular location">
    <subcellularLocation>
        <location evidence="3">Cytoplasm</location>
    </subcellularLocation>
</comment>
<dbReference type="HAMAP" id="MF_00528">
    <property type="entry name" value="Maf"/>
    <property type="match status" value="1"/>
</dbReference>
<dbReference type="PIRSF" id="PIRSF006305">
    <property type="entry name" value="Maf"/>
    <property type="match status" value="1"/>
</dbReference>
<feature type="active site" description="Proton acceptor" evidence="3">
    <location>
        <position position="87"/>
    </location>
</feature>
<dbReference type="InterPro" id="IPR029001">
    <property type="entry name" value="ITPase-like_fam"/>
</dbReference>
<dbReference type="Pfam" id="PF02545">
    <property type="entry name" value="Maf"/>
    <property type="match status" value="1"/>
</dbReference>
<gene>
    <name evidence="4" type="ORF">BSR29_06725</name>
</gene>
<comment type="cofactor">
    <cofactor evidence="1 3">
        <name>a divalent metal cation</name>
        <dbReference type="ChEBI" id="CHEBI:60240"/>
    </cofactor>
</comment>
<dbReference type="EC" id="3.6.1.9" evidence="3"/>
<dbReference type="GO" id="GO:0009117">
    <property type="term" value="P:nucleotide metabolic process"/>
    <property type="evidence" value="ECO:0007669"/>
    <property type="project" value="UniProtKB-KW"/>
</dbReference>
<dbReference type="CDD" id="cd00555">
    <property type="entry name" value="Maf"/>
    <property type="match status" value="1"/>
</dbReference>
<dbReference type="Proteomes" id="UP000186785">
    <property type="component" value="Unassembled WGS sequence"/>
</dbReference>
<dbReference type="InterPro" id="IPR003697">
    <property type="entry name" value="Maf-like"/>
</dbReference>
<dbReference type="EMBL" id="MQSV01000004">
    <property type="protein sequence ID" value="OKL47300.1"/>
    <property type="molecule type" value="Genomic_DNA"/>
</dbReference>